<comment type="caution">
    <text evidence="3">The sequence shown here is derived from an EMBL/GenBank/DDBJ whole genome shotgun (WGS) entry which is preliminary data.</text>
</comment>
<organism evidence="3 4">
    <name type="scientific">Centaurea solstitialis</name>
    <name type="common">yellow star-thistle</name>
    <dbReference type="NCBI Taxonomy" id="347529"/>
    <lineage>
        <taxon>Eukaryota</taxon>
        <taxon>Viridiplantae</taxon>
        <taxon>Streptophyta</taxon>
        <taxon>Embryophyta</taxon>
        <taxon>Tracheophyta</taxon>
        <taxon>Spermatophyta</taxon>
        <taxon>Magnoliopsida</taxon>
        <taxon>eudicotyledons</taxon>
        <taxon>Gunneridae</taxon>
        <taxon>Pentapetalae</taxon>
        <taxon>asterids</taxon>
        <taxon>campanulids</taxon>
        <taxon>Asterales</taxon>
        <taxon>Asteraceae</taxon>
        <taxon>Carduoideae</taxon>
        <taxon>Cardueae</taxon>
        <taxon>Centaureinae</taxon>
        <taxon>Centaurea</taxon>
    </lineage>
</organism>
<gene>
    <name evidence="3" type="ORF">OSB04_001084</name>
</gene>
<feature type="region of interest" description="Disordered" evidence="1">
    <location>
        <begin position="292"/>
        <end position="312"/>
    </location>
</feature>
<dbReference type="Proteomes" id="UP001172457">
    <property type="component" value="Chromosome 1"/>
</dbReference>
<feature type="region of interest" description="Disordered" evidence="1">
    <location>
        <begin position="366"/>
        <end position="389"/>
    </location>
</feature>
<reference evidence="3" key="1">
    <citation type="submission" date="2023-03" db="EMBL/GenBank/DDBJ databases">
        <title>Chromosome-scale reference genome and RAD-based genetic map of yellow starthistle (Centaurea solstitialis) reveal putative structural variation and QTLs associated with invader traits.</title>
        <authorList>
            <person name="Reatini B."/>
            <person name="Cang F.A."/>
            <person name="Jiang Q."/>
            <person name="Mckibben M.T.W."/>
            <person name="Barker M.S."/>
            <person name="Rieseberg L.H."/>
            <person name="Dlugosch K.M."/>
        </authorList>
    </citation>
    <scope>NUCLEOTIDE SEQUENCE</scope>
    <source>
        <strain evidence="3">CAN-66</strain>
        <tissue evidence="3">Leaf</tissue>
    </source>
</reference>
<evidence type="ECO:0000256" key="1">
    <source>
        <dbReference type="SAM" id="MobiDB-lite"/>
    </source>
</evidence>
<dbReference type="CDD" id="cd01650">
    <property type="entry name" value="RT_nLTR_like"/>
    <property type="match status" value="1"/>
</dbReference>
<evidence type="ECO:0000313" key="3">
    <source>
        <dbReference type="EMBL" id="KAJ9565118.1"/>
    </source>
</evidence>
<proteinExistence type="predicted"/>
<feature type="compositionally biased region" description="Basic and acidic residues" evidence="1">
    <location>
        <begin position="432"/>
        <end position="445"/>
    </location>
</feature>
<dbReference type="InterPro" id="IPR025558">
    <property type="entry name" value="DUF4283"/>
</dbReference>
<evidence type="ECO:0000259" key="2">
    <source>
        <dbReference type="PROSITE" id="PS50878"/>
    </source>
</evidence>
<dbReference type="EMBL" id="JARYMX010000001">
    <property type="protein sequence ID" value="KAJ9565118.1"/>
    <property type="molecule type" value="Genomic_DNA"/>
</dbReference>
<keyword evidence="4" id="KW-1185">Reference proteome</keyword>
<accession>A0AA38U9J9</accession>
<name>A0AA38U9J9_9ASTR</name>
<dbReference type="Pfam" id="PF00078">
    <property type="entry name" value="RVT_1"/>
    <property type="match status" value="1"/>
</dbReference>
<dbReference type="InterPro" id="IPR026960">
    <property type="entry name" value="RVT-Znf"/>
</dbReference>
<dbReference type="Pfam" id="PF14111">
    <property type="entry name" value="DUF4283"/>
    <property type="match status" value="1"/>
</dbReference>
<dbReference type="InterPro" id="IPR036691">
    <property type="entry name" value="Endo/exonu/phosph_ase_sf"/>
</dbReference>
<dbReference type="Pfam" id="PF13966">
    <property type="entry name" value="zf-RVT"/>
    <property type="match status" value="1"/>
</dbReference>
<feature type="domain" description="Reverse transcriptase" evidence="2">
    <location>
        <begin position="885"/>
        <end position="1164"/>
    </location>
</feature>
<protein>
    <recommendedName>
        <fullName evidence="2">Reverse transcriptase domain-containing protein</fullName>
    </recommendedName>
</protein>
<evidence type="ECO:0000313" key="4">
    <source>
        <dbReference type="Proteomes" id="UP001172457"/>
    </source>
</evidence>
<dbReference type="PANTHER" id="PTHR33116">
    <property type="entry name" value="REVERSE TRANSCRIPTASE ZINC-BINDING DOMAIN-CONTAINING PROTEIN-RELATED-RELATED"/>
    <property type="match status" value="1"/>
</dbReference>
<feature type="compositionally biased region" description="Polar residues" evidence="1">
    <location>
        <begin position="301"/>
        <end position="312"/>
    </location>
</feature>
<dbReference type="Gene3D" id="3.60.10.10">
    <property type="entry name" value="Endonuclease/exonuclease/phosphatase"/>
    <property type="match status" value="1"/>
</dbReference>
<dbReference type="SUPFAM" id="SSF56219">
    <property type="entry name" value="DNase I-like"/>
    <property type="match status" value="1"/>
</dbReference>
<dbReference type="InterPro" id="IPR000477">
    <property type="entry name" value="RT_dom"/>
</dbReference>
<dbReference type="InterPro" id="IPR043502">
    <property type="entry name" value="DNA/RNA_pol_sf"/>
</dbReference>
<feature type="region of interest" description="Disordered" evidence="1">
    <location>
        <begin position="424"/>
        <end position="455"/>
    </location>
</feature>
<sequence length="1562" mass="176003">MDPKGSVSLNDQQFPELNASTSRVSVFKRLTPQMDARLKFTDGEKARFADIVGSSVSTKLTFFPPGSKADVMVSLPVELAKQAAKTYHSTLFGYFLGPRIPFLVVQQAVKKNWGKFGFQDLMMNANGVYFLKFNDEGGCAQVIEQGPLFIRGAPFFVDKWDPARGLTKPVHSTCPLWIKLHNFPLVAFNVEGIGRIASALGIPKQMDSTTASMCDNAWGRPGFAKVLVDTWAVGELKREIEVVVPSLTDAPDVKVKVRVEYLWEPVQYGHCLVFGHRKSTCAKAKMETEPKEKVVEKDSDGFTTVQGDGNASNVMETMDSATATVSPTTAPQSLMPEGGLMSGSGTSEQMETNVSTIDLRTDESSSWKIDTPMGEKVTSPTGLSLPSGDGIPKASDGDRLKLPVGDPKLKLPIKGILKNPNANRFSSLADDDGNRNRVLNKDSQGRKGGMVGMNTPDKQQEIRSLVRNCGLHVCAILESHLRAEVINTTCDRLFSRWAWVSNQALSTSGTRIIVAWDLAVVDIMVLESHAQFIHCQVRLRDSNEMFFVSFVYGANRGSDRHALWSGLRKFKVLMGDKPWLVMGDFNCLLFPHDALGGTSRRNRDMMEFALCVEDDAVARFLPRGLSDHSPGLITFKGLLRKRNFGFKFDNFLANDAQFLPIVKRCWDVDVEGTFMFRLTSKLKSLKSPLRKLRASYGNLTEKTVVLKHELDTIQLAMDLDPSNETLREDLQHLRVAYQRACWNDMSASRQRAKVKWLSEGDSNTRYFHQVVKEKRHVHQIHSVCNSAGVFVYDMEVATAFIDHFKSIIGTVDSSVVPIMDEALFPARLSLADSNYMIRPILDDEIKDAIFQIGNDKAPGSDGFSSKFYKAAWEVIGKDVLVAIHNFFYRGRLAKELNHTLLCLLQKSVNATTVSDYRPIACCSVLYKCIAKVLVERIKPFLGDLVSISQSAFIPGRKISDNILMAHELVVGYHLERGPPRCAFKIDLRKAYDMVSWEYLFNMMMGFGFHPALVAWIKEMVSTTTFSIALNGETFGYFEGKRGIRQGDPLSPYLFTLIMEGFTMLFRQCIAEASAFGYHHGCAELEITHLCFADDLFVFTHGDVASVGILKKALELFASKSGLSPNLQKSDVFFGNVPNDEKNAILACLPFREGAFPIRYLGVPLSPVLLKPADYGVMIAKVKDRIQNWKSKFLSFGGRRQLIMSVLQSLQLYWMAVFVFPSVITHDLEACCRDFLWAQGDSSRGKCKVAWSLVCRPRDCGGLGIKRLSVWNRAIITKNLWTIVTNHNSLWVRWIRSYSLRNGLFWSSRKNNRWSWLFSKMMSLRNSPVSEFQASSFTMQTTARQLVDAVQSSWPSAWVDRVPLLAMVALPNIQPSNMDVFCWDSDTDEFSVKKAYVSLTEQFPKLSWTKKVWFKGHIPKHSFCLWLACLNRLPTQDQNMSWKHEPPDLRCSLCNLCMDSHAHLFFECVYAQTVWQGVRMQVGWIDAPSNWDMILENLCNPALPPTKLMHRLALAATVYMVWNERNRRIFTENKTMEIQLIRNIMDAVLNRMAWKTRKTLDAA</sequence>
<dbReference type="PANTHER" id="PTHR33116:SF84">
    <property type="entry name" value="RNA-DIRECTED DNA POLYMERASE"/>
    <property type="match status" value="1"/>
</dbReference>
<dbReference type="SUPFAM" id="SSF56672">
    <property type="entry name" value="DNA/RNA polymerases"/>
    <property type="match status" value="1"/>
</dbReference>
<dbReference type="PROSITE" id="PS50878">
    <property type="entry name" value="RT_POL"/>
    <property type="match status" value="1"/>
</dbReference>